<dbReference type="PANTHER" id="PTHR12829:SF4">
    <property type="entry name" value="N(6)-ADENINE-SPECIFIC METHYLTRANSFERASE METTL4"/>
    <property type="match status" value="1"/>
</dbReference>
<comment type="caution">
    <text evidence="3">The sequence shown here is derived from an EMBL/GenBank/DDBJ whole genome shotgun (WGS) entry which is preliminary data.</text>
</comment>
<proteinExistence type="inferred from homology"/>
<dbReference type="PROSITE" id="PS51143">
    <property type="entry name" value="MT_A70"/>
    <property type="match status" value="1"/>
</dbReference>
<comment type="similarity">
    <text evidence="1">Belongs to the MT-A70-like family.</text>
</comment>
<dbReference type="Pfam" id="PF05063">
    <property type="entry name" value="MT-A70"/>
    <property type="match status" value="1"/>
</dbReference>
<name>A0AB34KV27_9PEZI</name>
<dbReference type="Proteomes" id="UP000803884">
    <property type="component" value="Unassembled WGS sequence"/>
</dbReference>
<evidence type="ECO:0000313" key="4">
    <source>
        <dbReference type="Proteomes" id="UP000803884"/>
    </source>
</evidence>
<dbReference type="PROSITE" id="PS00092">
    <property type="entry name" value="N6_MTASE"/>
    <property type="match status" value="1"/>
</dbReference>
<dbReference type="InterPro" id="IPR002052">
    <property type="entry name" value="DNA_methylase_N6_adenine_CS"/>
</dbReference>
<dbReference type="AlphaFoldDB" id="A0AB34KV27"/>
<evidence type="ECO:0000313" key="3">
    <source>
        <dbReference type="EMBL" id="KAL1587391.1"/>
    </source>
</evidence>
<dbReference type="PANTHER" id="PTHR12829">
    <property type="entry name" value="N6-ADENOSINE-METHYLTRANSFERASE"/>
    <property type="match status" value="1"/>
</dbReference>
<reference evidence="3 4" key="1">
    <citation type="journal article" date="2020" name="Microbiol. Resour. Announc.">
        <title>Draft Genome Sequence of a Cladosporium Species Isolated from the Mesophotic Ascidian Didemnum maculosum.</title>
        <authorList>
            <person name="Gioti A."/>
            <person name="Siaperas R."/>
            <person name="Nikolaivits E."/>
            <person name="Le Goff G."/>
            <person name="Ouazzani J."/>
            <person name="Kotoulas G."/>
            <person name="Topakas E."/>
        </authorList>
    </citation>
    <scope>NUCLEOTIDE SEQUENCE [LARGE SCALE GENOMIC DNA]</scope>
    <source>
        <strain evidence="3 4">TM138-S3</strain>
    </source>
</reference>
<dbReference type="InterPro" id="IPR007757">
    <property type="entry name" value="MT-A70-like"/>
</dbReference>
<dbReference type="EMBL" id="JAAQHG020000010">
    <property type="protein sequence ID" value="KAL1587391.1"/>
    <property type="molecule type" value="Genomic_DNA"/>
</dbReference>
<dbReference type="RefSeq" id="XP_069230496.1">
    <property type="nucleotide sequence ID" value="XM_069372516.1"/>
</dbReference>
<dbReference type="GO" id="GO:0008168">
    <property type="term" value="F:methyltransferase activity"/>
    <property type="evidence" value="ECO:0007669"/>
    <property type="project" value="InterPro"/>
</dbReference>
<sequence>MPRDSAIIWQNADRTVTIIDIPHSISCAQTLGNRPHPGSLLSIPPLEKPYVTREPKNASKQAKLAGNTVEPRLHAIYASAIENAFASISTTHNDQWCFRRPFVTQPPPRSKKRKLSSEREEPASSDAAQAASRPTEVSVDFLPFESTPSISKIDGVRSADVYDDDEEENFASAAPDVTSPVKMSLVHPKDQKAVLDLLIPPKSSFVLGPVSDSNNFRHSVQVQAQKLDVPKKFDLILMDPPWRNRSVRRTHKTPNSTYKVSSSHDDIFSMMGKMDLDMLMADSCLVAIWITNSPTIRELVLGKGGLFEHWGVKLVEEWVWLKVTKDGEPVSSIDSLWMKPYEVLLLGRVDNGWQQAPRQEQFQSQEESSADDEVKRRVIFGVPDLHSRKPCVKELIEPMMPDWREYRALEIFSRHLVAGWWSWGDECVKFNWQGYWQHDDSSA</sequence>
<dbReference type="GO" id="GO:0032259">
    <property type="term" value="P:methylation"/>
    <property type="evidence" value="ECO:0007669"/>
    <property type="project" value="InterPro"/>
</dbReference>
<feature type="region of interest" description="Disordered" evidence="2">
    <location>
        <begin position="99"/>
        <end position="136"/>
    </location>
</feature>
<evidence type="ECO:0008006" key="5">
    <source>
        <dbReference type="Google" id="ProtNLM"/>
    </source>
</evidence>
<dbReference type="InterPro" id="IPR029063">
    <property type="entry name" value="SAM-dependent_MTases_sf"/>
</dbReference>
<dbReference type="GO" id="GO:0003676">
    <property type="term" value="F:nucleic acid binding"/>
    <property type="evidence" value="ECO:0007669"/>
    <property type="project" value="InterPro"/>
</dbReference>
<gene>
    <name evidence="3" type="ORF">WHR41_03910</name>
</gene>
<dbReference type="GeneID" id="96005354"/>
<organism evidence="3 4">
    <name type="scientific">Cladosporium halotolerans</name>
    <dbReference type="NCBI Taxonomy" id="1052096"/>
    <lineage>
        <taxon>Eukaryota</taxon>
        <taxon>Fungi</taxon>
        <taxon>Dikarya</taxon>
        <taxon>Ascomycota</taxon>
        <taxon>Pezizomycotina</taxon>
        <taxon>Dothideomycetes</taxon>
        <taxon>Dothideomycetidae</taxon>
        <taxon>Cladosporiales</taxon>
        <taxon>Cladosporiaceae</taxon>
        <taxon>Cladosporium</taxon>
    </lineage>
</organism>
<keyword evidence="4" id="KW-1185">Reference proteome</keyword>
<evidence type="ECO:0000256" key="2">
    <source>
        <dbReference type="SAM" id="MobiDB-lite"/>
    </source>
</evidence>
<dbReference type="SUPFAM" id="SSF53335">
    <property type="entry name" value="S-adenosyl-L-methionine-dependent methyltransferases"/>
    <property type="match status" value="1"/>
</dbReference>
<evidence type="ECO:0000256" key="1">
    <source>
        <dbReference type="PROSITE-ProRule" id="PRU00489"/>
    </source>
</evidence>
<accession>A0AB34KV27</accession>
<protein>
    <recommendedName>
        <fullName evidence="5">MT-A70-domain-containing protein</fullName>
    </recommendedName>
</protein>
<dbReference type="GO" id="GO:0005634">
    <property type="term" value="C:nucleus"/>
    <property type="evidence" value="ECO:0007669"/>
    <property type="project" value="TreeGrafter"/>
</dbReference>